<keyword evidence="3" id="KW-0808">Transferase</keyword>
<name>A0A1Q2M2J9_9GAMM</name>
<dbReference type="AlphaFoldDB" id="A0A1Q2M2J9"/>
<evidence type="ECO:0000313" key="8">
    <source>
        <dbReference type="Proteomes" id="UP000188219"/>
    </source>
</evidence>
<dbReference type="InterPro" id="IPR008166">
    <property type="entry name" value="Glyco_transf_92"/>
</dbReference>
<dbReference type="Proteomes" id="UP000188219">
    <property type="component" value="Chromosome"/>
</dbReference>
<dbReference type="KEGG" id="maga:Mag101_04300"/>
<evidence type="ECO:0000256" key="4">
    <source>
        <dbReference type="ARBA" id="ARBA00022692"/>
    </source>
</evidence>
<accession>A0A1Q2M2J9</accession>
<gene>
    <name evidence="7" type="ORF">Mag101_04300</name>
</gene>
<sequence>MTVPRVGVAAIFKNEFEYILEWIAYHQLIGVDHFYIADNVSSDYSSELLEALDAMGVITRVYFPRVGDQGPQAGAYNKILTEFGGQVDLMAFIDADEFIVSTNEKSLKEHLQPFFESESAGAMALNWRNYGSSGHVLQDCGPVLSRFTRCSEQHHDFNRHIKTILKPAKTKRMNIHECELVAGRYVMADMSPAEFEGDVDFGPKTKTVSYPGLRINHYVVKSKQEHIVKKDRKGSGAGSAARRKGVGYFRGHDLNSVEDKSMLDFVPGVIDRVNSLRARLVAESPFMSFGGGHVDVNADVISGWVTSEVDVPLSVKVLVNGLEYVVPATRERPDVVRKGLSNRLRCGFWFKHQRPLTPDDKVDVSIFGSLADCKVNFVEQ</sequence>
<keyword evidence="2" id="KW-0328">Glycosyltransferase</keyword>
<organism evidence="7 8">
    <name type="scientific">Microbulbifer agarilyticus</name>
    <dbReference type="NCBI Taxonomy" id="260552"/>
    <lineage>
        <taxon>Bacteria</taxon>
        <taxon>Pseudomonadati</taxon>
        <taxon>Pseudomonadota</taxon>
        <taxon>Gammaproteobacteria</taxon>
        <taxon>Cellvibrionales</taxon>
        <taxon>Microbulbiferaceae</taxon>
        <taxon>Microbulbifer</taxon>
    </lineage>
</organism>
<keyword evidence="8" id="KW-1185">Reference proteome</keyword>
<evidence type="ECO:0000256" key="2">
    <source>
        <dbReference type="ARBA" id="ARBA00022676"/>
    </source>
</evidence>
<reference evidence="7" key="1">
    <citation type="submission" date="2017-02" db="EMBL/GenBank/DDBJ databases">
        <title>Genome of Microbulbifer agarilyticus GP101.</title>
        <authorList>
            <person name="Jung J."/>
            <person name="Bae S.S."/>
            <person name="Baek K."/>
        </authorList>
    </citation>
    <scope>NUCLEOTIDE SEQUENCE [LARGE SCALE GENOMIC DNA]</scope>
    <source>
        <strain evidence="7">GP101</strain>
    </source>
</reference>
<evidence type="ECO:0000256" key="3">
    <source>
        <dbReference type="ARBA" id="ARBA00022679"/>
    </source>
</evidence>
<dbReference type="STRING" id="260552.Mag101_04300"/>
<evidence type="ECO:0000256" key="5">
    <source>
        <dbReference type="ARBA" id="ARBA00022989"/>
    </source>
</evidence>
<evidence type="ECO:0000256" key="1">
    <source>
        <dbReference type="ARBA" id="ARBA00004167"/>
    </source>
</evidence>
<dbReference type="RefSeq" id="WP_077401272.1">
    <property type="nucleotide sequence ID" value="NZ_CP019650.1"/>
</dbReference>
<dbReference type="Pfam" id="PF01697">
    <property type="entry name" value="Glyco_transf_92"/>
    <property type="match status" value="1"/>
</dbReference>
<dbReference type="GO" id="GO:0016020">
    <property type="term" value="C:membrane"/>
    <property type="evidence" value="ECO:0007669"/>
    <property type="project" value="UniProtKB-SubCell"/>
</dbReference>
<dbReference type="GO" id="GO:0005737">
    <property type="term" value="C:cytoplasm"/>
    <property type="evidence" value="ECO:0007669"/>
    <property type="project" value="TreeGrafter"/>
</dbReference>
<dbReference type="PANTHER" id="PTHR21461">
    <property type="entry name" value="GLYCOSYLTRANSFERASE FAMILY 92 PROTEIN"/>
    <property type="match status" value="1"/>
</dbReference>
<keyword evidence="4" id="KW-0812">Transmembrane</keyword>
<dbReference type="OrthoDB" id="7981249at2"/>
<protein>
    <recommendedName>
        <fullName evidence="9">Glycosyl transferase family 2</fullName>
    </recommendedName>
</protein>
<evidence type="ECO:0008006" key="9">
    <source>
        <dbReference type="Google" id="ProtNLM"/>
    </source>
</evidence>
<evidence type="ECO:0000256" key="6">
    <source>
        <dbReference type="ARBA" id="ARBA00023136"/>
    </source>
</evidence>
<keyword evidence="5" id="KW-1133">Transmembrane helix</keyword>
<dbReference type="InterPro" id="IPR029044">
    <property type="entry name" value="Nucleotide-diphossugar_trans"/>
</dbReference>
<evidence type="ECO:0000313" key="7">
    <source>
        <dbReference type="EMBL" id="AQQ66944.1"/>
    </source>
</evidence>
<comment type="subcellular location">
    <subcellularLocation>
        <location evidence="1">Membrane</location>
        <topology evidence="1">Single-pass membrane protein</topology>
    </subcellularLocation>
</comment>
<dbReference type="EMBL" id="CP019650">
    <property type="protein sequence ID" value="AQQ66944.1"/>
    <property type="molecule type" value="Genomic_DNA"/>
</dbReference>
<proteinExistence type="predicted"/>
<dbReference type="SUPFAM" id="SSF53448">
    <property type="entry name" value="Nucleotide-diphospho-sugar transferases"/>
    <property type="match status" value="1"/>
</dbReference>
<dbReference type="PANTHER" id="PTHR21461:SF69">
    <property type="entry name" value="GLYCOSYLTRANSFERASE FAMILY 92 PROTEIN"/>
    <property type="match status" value="1"/>
</dbReference>
<keyword evidence="6" id="KW-0472">Membrane</keyword>
<dbReference type="GO" id="GO:0016757">
    <property type="term" value="F:glycosyltransferase activity"/>
    <property type="evidence" value="ECO:0007669"/>
    <property type="project" value="UniProtKB-KW"/>
</dbReference>